<organism evidence="4 5">
    <name type="scientific">Antarcticimicrobium sediminis</name>
    <dbReference type="NCBI Taxonomy" id="2546227"/>
    <lineage>
        <taxon>Bacteria</taxon>
        <taxon>Pseudomonadati</taxon>
        <taxon>Pseudomonadota</taxon>
        <taxon>Alphaproteobacteria</taxon>
        <taxon>Rhodobacterales</taxon>
        <taxon>Paracoccaceae</taxon>
        <taxon>Antarcticimicrobium</taxon>
    </lineage>
</organism>
<dbReference type="InterPro" id="IPR036890">
    <property type="entry name" value="HATPase_C_sf"/>
</dbReference>
<reference evidence="4 5" key="1">
    <citation type="submission" date="2019-03" db="EMBL/GenBank/DDBJ databases">
        <authorList>
            <person name="Zhang S."/>
        </authorList>
    </citation>
    <scope>NUCLEOTIDE SEQUENCE [LARGE SCALE GENOMIC DNA]</scope>
    <source>
        <strain evidence="4 5">S4J41</strain>
    </source>
</reference>
<proteinExistence type="predicted"/>
<keyword evidence="1" id="KW-0808">Transferase</keyword>
<dbReference type="PANTHER" id="PTHR35526:SF3">
    <property type="entry name" value="ANTI-SIGMA-F FACTOR RSBW"/>
    <property type="match status" value="1"/>
</dbReference>
<dbReference type="GO" id="GO:0005524">
    <property type="term" value="F:ATP binding"/>
    <property type="evidence" value="ECO:0007669"/>
    <property type="project" value="UniProtKB-KW"/>
</dbReference>
<protein>
    <submittedName>
        <fullName evidence="4">ATP-binding protein</fullName>
    </submittedName>
</protein>
<dbReference type="InterPro" id="IPR050267">
    <property type="entry name" value="Anti-sigma-factor_SerPK"/>
</dbReference>
<feature type="region of interest" description="Disordered" evidence="2">
    <location>
        <begin position="1"/>
        <end position="34"/>
    </location>
</feature>
<evidence type="ECO:0000313" key="4">
    <source>
        <dbReference type="EMBL" id="TDE36004.1"/>
    </source>
</evidence>
<name>A0A4R5EN37_9RHOB</name>
<evidence type="ECO:0000313" key="5">
    <source>
        <dbReference type="Proteomes" id="UP000294662"/>
    </source>
</evidence>
<dbReference type="PANTHER" id="PTHR35526">
    <property type="entry name" value="ANTI-SIGMA-F FACTOR RSBW-RELATED"/>
    <property type="match status" value="1"/>
</dbReference>
<dbReference type="OrthoDB" id="9792240at2"/>
<gene>
    <name evidence="4" type="ORF">E1B25_16100</name>
</gene>
<keyword evidence="5" id="KW-1185">Reference proteome</keyword>
<evidence type="ECO:0000259" key="3">
    <source>
        <dbReference type="Pfam" id="PF13581"/>
    </source>
</evidence>
<dbReference type="Proteomes" id="UP000294662">
    <property type="component" value="Unassembled WGS sequence"/>
</dbReference>
<dbReference type="Pfam" id="PF13581">
    <property type="entry name" value="HATPase_c_2"/>
    <property type="match status" value="1"/>
</dbReference>
<sequence>MPWPSWRADPGLKGPDQQCTAMSHHSSHSFKANERTVRDGITTVMSQLRARGLADQHAGDVELALVEVVNNVVEHGYAGLGGGLIHIDAQLSATGLDLCVSDFGRPLPGGHVPPMQAVDLDCPRAALPEGGFGWSLIHQLTDVLRYERRGTRNTLLMRFFLTGPRRKRQRSAPPAP</sequence>
<dbReference type="EMBL" id="SMFP01000011">
    <property type="protein sequence ID" value="TDE36004.1"/>
    <property type="molecule type" value="Genomic_DNA"/>
</dbReference>
<comment type="caution">
    <text evidence="4">The sequence shown here is derived from an EMBL/GenBank/DDBJ whole genome shotgun (WGS) entry which is preliminary data.</text>
</comment>
<dbReference type="SUPFAM" id="SSF55874">
    <property type="entry name" value="ATPase domain of HSP90 chaperone/DNA topoisomerase II/histidine kinase"/>
    <property type="match status" value="1"/>
</dbReference>
<dbReference type="CDD" id="cd16936">
    <property type="entry name" value="HATPase_RsbW-like"/>
    <property type="match status" value="1"/>
</dbReference>
<dbReference type="GO" id="GO:0004674">
    <property type="term" value="F:protein serine/threonine kinase activity"/>
    <property type="evidence" value="ECO:0007669"/>
    <property type="project" value="UniProtKB-KW"/>
</dbReference>
<dbReference type="Gene3D" id="3.30.565.10">
    <property type="entry name" value="Histidine kinase-like ATPase, C-terminal domain"/>
    <property type="match status" value="1"/>
</dbReference>
<feature type="domain" description="Histidine kinase/HSP90-like ATPase" evidence="3">
    <location>
        <begin position="32"/>
        <end position="159"/>
    </location>
</feature>
<evidence type="ECO:0000256" key="1">
    <source>
        <dbReference type="ARBA" id="ARBA00022527"/>
    </source>
</evidence>
<keyword evidence="1" id="KW-0418">Kinase</keyword>
<keyword evidence="4" id="KW-0547">Nucleotide-binding</keyword>
<accession>A0A4R5EN37</accession>
<dbReference type="InterPro" id="IPR003594">
    <property type="entry name" value="HATPase_dom"/>
</dbReference>
<keyword evidence="1" id="KW-0723">Serine/threonine-protein kinase</keyword>
<evidence type="ECO:0000256" key="2">
    <source>
        <dbReference type="SAM" id="MobiDB-lite"/>
    </source>
</evidence>
<keyword evidence="4" id="KW-0067">ATP-binding</keyword>
<dbReference type="AlphaFoldDB" id="A0A4R5EN37"/>